<evidence type="ECO:0000313" key="3">
    <source>
        <dbReference type="EMBL" id="SNR81672.1"/>
    </source>
</evidence>
<protein>
    <submittedName>
        <fullName evidence="3">Nickel transport protein</fullName>
    </submittedName>
</protein>
<dbReference type="OrthoDB" id="9795418at2"/>
<name>A0A238ZF01_9BACT</name>
<evidence type="ECO:0000256" key="1">
    <source>
        <dbReference type="SAM" id="MobiDB-lite"/>
    </source>
</evidence>
<dbReference type="RefSeq" id="WP_089273222.1">
    <property type="nucleotide sequence ID" value="NZ_FZOC01000002.1"/>
</dbReference>
<sequence>MRLTGFSRLVLQTSTATLVLLLLHTGAFAHKVSVFAYVDGPNIVIDAFYSKSNKVVNGKIRICDAATGEEFLHTATDEKGALTVPVPAKAMADAADLRIRLDAGEGHQAETIVKADEYASLRRSRASKPQTAAAPAPAATAPKGESKASAASPQQRSADPPPTGPMPSSLDEAALSRIVEQAVDKAMEARLAPIKRLLLESAEHGPGLTEVVGGIGYILGLFGVAAFVASRRGGRAGK</sequence>
<organism evidence="3 4">
    <name type="scientific">Humidesulfovibrio mexicanus</name>
    <dbReference type="NCBI Taxonomy" id="147047"/>
    <lineage>
        <taxon>Bacteria</taxon>
        <taxon>Pseudomonadati</taxon>
        <taxon>Thermodesulfobacteriota</taxon>
        <taxon>Desulfovibrionia</taxon>
        <taxon>Desulfovibrionales</taxon>
        <taxon>Desulfovibrionaceae</taxon>
        <taxon>Humidesulfovibrio</taxon>
    </lineage>
</organism>
<feature type="region of interest" description="Disordered" evidence="1">
    <location>
        <begin position="123"/>
        <end position="170"/>
    </location>
</feature>
<evidence type="ECO:0000256" key="2">
    <source>
        <dbReference type="SAM" id="Phobius"/>
    </source>
</evidence>
<reference evidence="3 4" key="1">
    <citation type="submission" date="2017-06" db="EMBL/GenBank/DDBJ databases">
        <authorList>
            <person name="Kim H.J."/>
            <person name="Triplett B.A."/>
        </authorList>
    </citation>
    <scope>NUCLEOTIDE SEQUENCE [LARGE SCALE GENOMIC DNA]</scope>
    <source>
        <strain evidence="3 4">DSM 13116</strain>
    </source>
</reference>
<dbReference type="Proteomes" id="UP000198324">
    <property type="component" value="Unassembled WGS sequence"/>
</dbReference>
<dbReference type="AlphaFoldDB" id="A0A238ZF01"/>
<proteinExistence type="predicted"/>
<keyword evidence="2" id="KW-1133">Transmembrane helix</keyword>
<feature type="compositionally biased region" description="Low complexity" evidence="1">
    <location>
        <begin position="131"/>
        <end position="142"/>
    </location>
</feature>
<keyword evidence="2" id="KW-0812">Transmembrane</keyword>
<keyword evidence="4" id="KW-1185">Reference proteome</keyword>
<gene>
    <name evidence="3" type="ORF">SAMN04488503_1471</name>
</gene>
<evidence type="ECO:0000313" key="4">
    <source>
        <dbReference type="Proteomes" id="UP000198324"/>
    </source>
</evidence>
<dbReference type="EMBL" id="FZOC01000002">
    <property type="protein sequence ID" value="SNR81672.1"/>
    <property type="molecule type" value="Genomic_DNA"/>
</dbReference>
<feature type="transmembrane region" description="Helical" evidence="2">
    <location>
        <begin position="211"/>
        <end position="229"/>
    </location>
</feature>
<keyword evidence="2" id="KW-0472">Membrane</keyword>
<accession>A0A238ZF01</accession>